<keyword evidence="2" id="KW-1185">Reference proteome</keyword>
<evidence type="ECO:0000313" key="2">
    <source>
        <dbReference type="Proteomes" id="UP001283361"/>
    </source>
</evidence>
<dbReference type="EMBL" id="JAWDGP010002181">
    <property type="protein sequence ID" value="KAK3784928.1"/>
    <property type="molecule type" value="Genomic_DNA"/>
</dbReference>
<proteinExistence type="predicted"/>
<dbReference type="AlphaFoldDB" id="A0AAE1ABM5"/>
<evidence type="ECO:0000313" key="1">
    <source>
        <dbReference type="EMBL" id="KAK3784928.1"/>
    </source>
</evidence>
<reference evidence="1" key="1">
    <citation type="journal article" date="2023" name="G3 (Bethesda)">
        <title>A reference genome for the long-term kleptoplast-retaining sea slug Elysia crispata morphotype clarki.</title>
        <authorList>
            <person name="Eastman K.E."/>
            <person name="Pendleton A.L."/>
            <person name="Shaikh M.A."/>
            <person name="Suttiyut T."/>
            <person name="Ogas R."/>
            <person name="Tomko P."/>
            <person name="Gavelis G."/>
            <person name="Widhalm J.R."/>
            <person name="Wisecaver J.H."/>
        </authorList>
    </citation>
    <scope>NUCLEOTIDE SEQUENCE</scope>
    <source>
        <strain evidence="1">ECLA1</strain>
    </source>
</reference>
<comment type="caution">
    <text evidence="1">The sequence shown here is derived from an EMBL/GenBank/DDBJ whole genome shotgun (WGS) entry which is preliminary data.</text>
</comment>
<gene>
    <name evidence="1" type="ORF">RRG08_012347</name>
</gene>
<sequence length="94" mass="10418">MNLALAAVMIAGFTLNVNNNNPLAVAPALRGVYTSWSGSFARNILTHAVNMFHQWPGDANKRVYSDIADIFVHCLALYLAKTDNRNKQTNQKIN</sequence>
<organism evidence="1 2">
    <name type="scientific">Elysia crispata</name>
    <name type="common">lettuce slug</name>
    <dbReference type="NCBI Taxonomy" id="231223"/>
    <lineage>
        <taxon>Eukaryota</taxon>
        <taxon>Metazoa</taxon>
        <taxon>Spiralia</taxon>
        <taxon>Lophotrochozoa</taxon>
        <taxon>Mollusca</taxon>
        <taxon>Gastropoda</taxon>
        <taxon>Heterobranchia</taxon>
        <taxon>Euthyneura</taxon>
        <taxon>Panpulmonata</taxon>
        <taxon>Sacoglossa</taxon>
        <taxon>Placobranchoidea</taxon>
        <taxon>Plakobranchidae</taxon>
        <taxon>Elysia</taxon>
    </lineage>
</organism>
<dbReference type="Proteomes" id="UP001283361">
    <property type="component" value="Unassembled WGS sequence"/>
</dbReference>
<name>A0AAE1ABM5_9GAST</name>
<protein>
    <submittedName>
        <fullName evidence="1">Uncharacterized protein</fullName>
    </submittedName>
</protein>
<accession>A0AAE1ABM5</accession>